<evidence type="ECO:0000313" key="2">
    <source>
        <dbReference type="EMBL" id="RNB87841.1"/>
    </source>
</evidence>
<gene>
    <name evidence="2" type="ORF">EDM56_13195</name>
</gene>
<keyword evidence="1" id="KW-1133">Transmembrane helix</keyword>
<dbReference type="AlphaFoldDB" id="A0A3M8DK52"/>
<reference evidence="2 3" key="1">
    <citation type="submission" date="2018-10" db="EMBL/GenBank/DDBJ databases">
        <title>Phylogenomics of Brevibacillus.</title>
        <authorList>
            <person name="Dunlap C."/>
        </authorList>
    </citation>
    <scope>NUCLEOTIDE SEQUENCE [LARGE SCALE GENOMIC DNA]</scope>
    <source>
        <strain evidence="2 3">JCM 15716</strain>
    </source>
</reference>
<feature type="transmembrane region" description="Helical" evidence="1">
    <location>
        <begin position="36"/>
        <end position="54"/>
    </location>
</feature>
<accession>A0A3M8DK52</accession>
<sequence>MDTILLYLGMAAVTYPSRRLFLRLPSKYFSLRLRNGLSFIPMGIFAALIFPSLFLKEGHFAWQPLYLLAAAVCMLLMRLSKNVFVSFGVSLALVVLVSTGIIPFPWK</sequence>
<protein>
    <submittedName>
        <fullName evidence="2">AzlD domain-containing protein</fullName>
    </submittedName>
</protein>
<dbReference type="InterPro" id="IPR008407">
    <property type="entry name" value="Brnchd-chn_aa_trnsp_AzlD"/>
</dbReference>
<evidence type="ECO:0000256" key="1">
    <source>
        <dbReference type="SAM" id="Phobius"/>
    </source>
</evidence>
<feature type="transmembrane region" description="Helical" evidence="1">
    <location>
        <begin position="84"/>
        <end position="106"/>
    </location>
</feature>
<keyword evidence="1" id="KW-0472">Membrane</keyword>
<dbReference type="Pfam" id="PF05437">
    <property type="entry name" value="AzlD"/>
    <property type="match status" value="1"/>
</dbReference>
<feature type="transmembrane region" description="Helical" evidence="1">
    <location>
        <begin position="60"/>
        <end position="77"/>
    </location>
</feature>
<dbReference type="Proteomes" id="UP000271031">
    <property type="component" value="Unassembled WGS sequence"/>
</dbReference>
<evidence type="ECO:0000313" key="3">
    <source>
        <dbReference type="Proteomes" id="UP000271031"/>
    </source>
</evidence>
<dbReference type="EMBL" id="RHHQ01000010">
    <property type="protein sequence ID" value="RNB87841.1"/>
    <property type="molecule type" value="Genomic_DNA"/>
</dbReference>
<keyword evidence="3" id="KW-1185">Reference proteome</keyword>
<comment type="caution">
    <text evidence="2">The sequence shown here is derived from an EMBL/GenBank/DDBJ whole genome shotgun (WGS) entry which is preliminary data.</text>
</comment>
<organism evidence="2 3">
    <name type="scientific">Brevibacillus fluminis</name>
    <dbReference type="NCBI Taxonomy" id="511487"/>
    <lineage>
        <taxon>Bacteria</taxon>
        <taxon>Bacillati</taxon>
        <taxon>Bacillota</taxon>
        <taxon>Bacilli</taxon>
        <taxon>Bacillales</taxon>
        <taxon>Paenibacillaceae</taxon>
        <taxon>Brevibacillus</taxon>
    </lineage>
</organism>
<keyword evidence="1" id="KW-0812">Transmembrane</keyword>
<dbReference type="OrthoDB" id="2377094at2"/>
<proteinExistence type="predicted"/>
<name>A0A3M8DK52_9BACL</name>